<keyword evidence="6" id="KW-0503">Monooxygenase</keyword>
<dbReference type="EMBL" id="CP001016">
    <property type="protein sequence ID" value="ACB95676.1"/>
    <property type="molecule type" value="Genomic_DNA"/>
</dbReference>
<comment type="catalytic activity">
    <reaction evidence="11">
        <text>dibenzothiophene + FMNH2 + O2 = dibenzothiophene 5-oxide + FMN + H2O + H(+)</text>
        <dbReference type="Rhea" id="RHEA:49076"/>
        <dbReference type="ChEBI" id="CHEBI:15377"/>
        <dbReference type="ChEBI" id="CHEBI:15378"/>
        <dbReference type="ChEBI" id="CHEBI:15379"/>
        <dbReference type="ChEBI" id="CHEBI:23681"/>
        <dbReference type="ChEBI" id="CHEBI:23683"/>
        <dbReference type="ChEBI" id="CHEBI:57618"/>
        <dbReference type="ChEBI" id="CHEBI:58210"/>
    </reaction>
</comment>
<evidence type="ECO:0000256" key="5">
    <source>
        <dbReference type="ARBA" id="ARBA00023002"/>
    </source>
</evidence>
<reference evidence="18" key="1">
    <citation type="submission" date="2008-03" db="EMBL/GenBank/DDBJ databases">
        <title>Complete sequence of chromosome of Beijerinckia indica subsp. indica ATCC 9039.</title>
        <authorList>
            <consortium name="US DOE Joint Genome Institute"/>
            <person name="Copeland A."/>
            <person name="Lucas S."/>
            <person name="Lapidus A."/>
            <person name="Glavina del Rio T."/>
            <person name="Dalin E."/>
            <person name="Tice H."/>
            <person name="Bruce D."/>
            <person name="Goodwin L."/>
            <person name="Pitluck S."/>
            <person name="LaButti K."/>
            <person name="Schmutz J."/>
            <person name="Larimer F."/>
            <person name="Land M."/>
            <person name="Hauser L."/>
            <person name="Kyrpides N."/>
            <person name="Mikhailova N."/>
            <person name="Dunfield P.F."/>
            <person name="Dedysh S.N."/>
            <person name="Liesack W."/>
            <person name="Saw J.H."/>
            <person name="Alam M."/>
            <person name="Chen Y."/>
            <person name="Murrell J.C."/>
            <person name="Richardson P."/>
        </authorList>
    </citation>
    <scope>NUCLEOTIDE SEQUENCE [LARGE SCALE GENOMIC DNA]</scope>
    <source>
        <strain evidence="18">ATCC 9039 / DSM 1715 / NCIMB 8712</strain>
    </source>
</reference>
<dbReference type="EC" id="1.14.14.21" evidence="9"/>
<protein>
    <recommendedName>
        <fullName evidence="10">Dibenzothiophene monooxygenase</fullName>
        <ecNumber evidence="9">1.14.14.21</ecNumber>
    </recommendedName>
</protein>
<evidence type="ECO:0000256" key="12">
    <source>
        <dbReference type="ARBA" id="ARBA00048445"/>
    </source>
</evidence>
<evidence type="ECO:0000256" key="6">
    <source>
        <dbReference type="ARBA" id="ARBA00023033"/>
    </source>
</evidence>
<keyword evidence="3" id="KW-0288">FMN</keyword>
<dbReference type="KEGG" id="bid:Bind_2054"/>
<dbReference type="InterPro" id="IPR006091">
    <property type="entry name" value="Acyl-CoA_Oxase/DH_mid-dom"/>
</dbReference>
<evidence type="ECO:0000256" key="7">
    <source>
        <dbReference type="ARBA" id="ARBA00034307"/>
    </source>
</evidence>
<dbReference type="InterPro" id="IPR023922">
    <property type="entry name" value="S04_starv_induced_SfnB"/>
</dbReference>
<comment type="catalytic activity">
    <reaction evidence="13">
        <text>dibenzothiophene + 2 FMNH2 + 2 O2 = dibenzothiophene 5,5-dioxide + 2 FMN + 2 H2O + 2 H(+)</text>
        <dbReference type="Rhea" id="RHEA:49072"/>
        <dbReference type="ChEBI" id="CHEBI:15377"/>
        <dbReference type="ChEBI" id="CHEBI:15378"/>
        <dbReference type="ChEBI" id="CHEBI:15379"/>
        <dbReference type="ChEBI" id="CHEBI:23681"/>
        <dbReference type="ChEBI" id="CHEBI:57618"/>
        <dbReference type="ChEBI" id="CHEBI:58210"/>
        <dbReference type="ChEBI" id="CHEBI:90356"/>
        <dbReference type="EC" id="1.14.14.21"/>
    </reaction>
</comment>
<evidence type="ECO:0000256" key="13">
    <source>
        <dbReference type="ARBA" id="ARBA00049456"/>
    </source>
</evidence>
<evidence type="ECO:0000256" key="2">
    <source>
        <dbReference type="ARBA" id="ARBA00022630"/>
    </source>
</evidence>
<feature type="domain" description="Acyl-CoA dehydrogenase C-terminal" evidence="16">
    <location>
        <begin position="258"/>
        <end position="390"/>
    </location>
</feature>
<proteinExistence type="inferred from homology"/>
<dbReference type="InterPro" id="IPR013107">
    <property type="entry name" value="Acyl-CoA_DH_C"/>
</dbReference>
<evidence type="ECO:0000256" key="11">
    <source>
        <dbReference type="ARBA" id="ARBA00047859"/>
    </source>
</evidence>
<dbReference type="SUPFAM" id="SSF47203">
    <property type="entry name" value="Acyl-CoA dehydrogenase C-terminal domain-like"/>
    <property type="match status" value="1"/>
</dbReference>
<dbReference type="eggNOG" id="COG1960">
    <property type="taxonomic scope" value="Bacteria"/>
</dbReference>
<dbReference type="PANTHER" id="PTHR43884:SF12">
    <property type="entry name" value="ISOVALERYL-COA DEHYDROGENASE, MITOCHONDRIAL-RELATED"/>
    <property type="match status" value="1"/>
</dbReference>
<organism evidence="17 18">
    <name type="scientific">Beijerinckia indica subsp. indica (strain ATCC 9039 / DSM 1715 / NCIMB 8712)</name>
    <dbReference type="NCBI Taxonomy" id="395963"/>
    <lineage>
        <taxon>Bacteria</taxon>
        <taxon>Pseudomonadati</taxon>
        <taxon>Pseudomonadota</taxon>
        <taxon>Alphaproteobacteria</taxon>
        <taxon>Hyphomicrobiales</taxon>
        <taxon>Beijerinckiaceae</taxon>
        <taxon>Beijerinckia</taxon>
    </lineage>
</organism>
<dbReference type="HOGENOM" id="CLU_018204_10_0_5"/>
<dbReference type="InterPro" id="IPR009100">
    <property type="entry name" value="AcylCoA_DH/oxidase_NM_dom_sf"/>
</dbReference>
<dbReference type="Gene3D" id="1.20.140.10">
    <property type="entry name" value="Butyryl-CoA Dehydrogenase, subunit A, domain 3"/>
    <property type="match status" value="1"/>
</dbReference>
<dbReference type="AlphaFoldDB" id="B2IFB1"/>
<dbReference type="PIRSF" id="PIRSF016578">
    <property type="entry name" value="HsaA"/>
    <property type="match status" value="1"/>
</dbReference>
<sequence>MTIRSAGPETVQDAFPARAKIPEPAHILRDDAEAIAIAHALAEDFAKGAAERDRERRLPFAELDRFSQSGLWGMTVPRAYGGAAVSYVTVAKVFAILAAADASIAQIAQNHVSLVDILRFDPVEARKSRYYQAALEGVRFGNALSEKSGKTIFDMKTRLIRKGDRFIVTGQKFYCTGALFAHIVPVLAIDEAGKGHMVMVPRDAPGLSVIDDWNGVGQRTTASGTVILADVDVTESQIVPSHLAFDQVSVHGAVAQIIQAAIDAGIARRAFEETVTFVRQSARPWVDSGQDRASDDVYSIQAIADLQIRLHAAEAVLERGGEVIDAGLLEETAETVAEASIAIAEAKVLTTEISLLAGEKLFELGGSRSVLSTYNFDRLWRDARTHTLHDPVRWKFHAIGNYYLNGIKPPRHSWL</sequence>
<keyword evidence="4" id="KW-0547">Nucleotide-binding</keyword>
<dbReference type="Proteomes" id="UP000001695">
    <property type="component" value="Chromosome"/>
</dbReference>
<dbReference type="Gene3D" id="1.10.540.10">
    <property type="entry name" value="Acyl-CoA dehydrogenase/oxidase, N-terminal domain"/>
    <property type="match status" value="1"/>
</dbReference>
<dbReference type="STRING" id="395963.Bind_2054"/>
<dbReference type="SUPFAM" id="SSF56645">
    <property type="entry name" value="Acyl-CoA dehydrogenase NM domain-like"/>
    <property type="match status" value="1"/>
</dbReference>
<dbReference type="PANTHER" id="PTHR43884">
    <property type="entry name" value="ACYL-COA DEHYDROGENASE"/>
    <property type="match status" value="1"/>
</dbReference>
<comment type="similarity">
    <text evidence="8">Belongs to the DszC flavin monooxygenase family.</text>
</comment>
<dbReference type="Pfam" id="PF02770">
    <property type="entry name" value="Acyl-CoA_dh_M"/>
    <property type="match status" value="1"/>
</dbReference>
<dbReference type="InterPro" id="IPR046373">
    <property type="entry name" value="Acyl-CoA_Oxase/DH_mid-dom_sf"/>
</dbReference>
<evidence type="ECO:0000256" key="3">
    <source>
        <dbReference type="ARBA" id="ARBA00022643"/>
    </source>
</evidence>
<feature type="domain" description="Acyl-CoA dehydrogenase/oxidase N-terminal" evidence="15">
    <location>
        <begin position="40"/>
        <end position="132"/>
    </location>
</feature>
<evidence type="ECO:0000256" key="4">
    <source>
        <dbReference type="ARBA" id="ARBA00022741"/>
    </source>
</evidence>
<dbReference type="InterPro" id="IPR037069">
    <property type="entry name" value="AcylCoA_DH/ox_N_sf"/>
</dbReference>
<dbReference type="GO" id="GO:0050660">
    <property type="term" value="F:flavin adenine dinucleotide binding"/>
    <property type="evidence" value="ECO:0007669"/>
    <property type="project" value="InterPro"/>
</dbReference>
<keyword evidence="5" id="KW-0560">Oxidoreductase</keyword>
<evidence type="ECO:0000256" key="9">
    <source>
        <dbReference type="ARBA" id="ARBA00034328"/>
    </source>
</evidence>
<dbReference type="GO" id="GO:0008470">
    <property type="term" value="F:3-methylbutanoyl-CoA dehydrogenase activity"/>
    <property type="evidence" value="ECO:0007669"/>
    <property type="project" value="TreeGrafter"/>
</dbReference>
<evidence type="ECO:0000259" key="14">
    <source>
        <dbReference type="Pfam" id="PF02770"/>
    </source>
</evidence>
<dbReference type="InterPro" id="IPR036250">
    <property type="entry name" value="AcylCo_DH-like_C"/>
</dbReference>
<keyword evidence="18" id="KW-1185">Reference proteome</keyword>
<comment type="catalytic activity">
    <reaction evidence="12">
        <text>dibenzothiophene 5-oxide + FMNH2 + O2 = dibenzothiophene 5,5-dioxide + FMN + H2O + H(+)</text>
        <dbReference type="Rhea" id="RHEA:49080"/>
        <dbReference type="ChEBI" id="CHEBI:15377"/>
        <dbReference type="ChEBI" id="CHEBI:15378"/>
        <dbReference type="ChEBI" id="CHEBI:15379"/>
        <dbReference type="ChEBI" id="CHEBI:23683"/>
        <dbReference type="ChEBI" id="CHEBI:57618"/>
        <dbReference type="ChEBI" id="CHEBI:58210"/>
        <dbReference type="ChEBI" id="CHEBI:90356"/>
    </reaction>
</comment>
<accession>B2IFB1</accession>
<feature type="domain" description="Acyl-CoA oxidase/dehydrogenase middle" evidence="14">
    <location>
        <begin position="149"/>
        <end position="231"/>
    </location>
</feature>
<evidence type="ECO:0000313" key="17">
    <source>
        <dbReference type="EMBL" id="ACB95676.1"/>
    </source>
</evidence>
<evidence type="ECO:0000256" key="1">
    <source>
        <dbReference type="ARBA" id="ARBA00004496"/>
    </source>
</evidence>
<dbReference type="GO" id="GO:0005737">
    <property type="term" value="C:cytoplasm"/>
    <property type="evidence" value="ECO:0007669"/>
    <property type="project" value="UniProtKB-SubCell"/>
</dbReference>
<evidence type="ECO:0000259" key="15">
    <source>
        <dbReference type="Pfam" id="PF02771"/>
    </source>
</evidence>
<dbReference type="GO" id="GO:0006552">
    <property type="term" value="P:L-leucine catabolic process"/>
    <property type="evidence" value="ECO:0007669"/>
    <property type="project" value="TreeGrafter"/>
</dbReference>
<dbReference type="NCBIfam" id="TIGR04022">
    <property type="entry name" value="sulfur_SfnB"/>
    <property type="match status" value="1"/>
</dbReference>
<dbReference type="RefSeq" id="WP_012385032.1">
    <property type="nucleotide sequence ID" value="NC_010581.1"/>
</dbReference>
<keyword evidence="2" id="KW-0285">Flavoprotein</keyword>
<comment type="pathway">
    <text evidence="7">Sulfur metabolism; dibenzothiophene degradation.</text>
</comment>
<dbReference type="Pfam" id="PF08028">
    <property type="entry name" value="Acyl-CoA_dh_2"/>
    <property type="match status" value="1"/>
</dbReference>
<reference evidence="17 18" key="2">
    <citation type="journal article" date="2010" name="J. Bacteriol.">
        <title>Complete genome sequence of Beijerinckia indica subsp. indica.</title>
        <authorList>
            <person name="Tamas I."/>
            <person name="Dedysh S.N."/>
            <person name="Liesack W."/>
            <person name="Stott M.B."/>
            <person name="Alam M."/>
            <person name="Murrell J.C."/>
            <person name="Dunfield P.F."/>
        </authorList>
    </citation>
    <scope>NUCLEOTIDE SEQUENCE [LARGE SCALE GENOMIC DNA]</scope>
    <source>
        <strain evidence="18">ATCC 9039 / DSM 1715 / NCIMB 8712</strain>
    </source>
</reference>
<evidence type="ECO:0000256" key="10">
    <source>
        <dbReference type="ARBA" id="ARBA00034345"/>
    </source>
</evidence>
<dbReference type="GO" id="GO:0004497">
    <property type="term" value="F:monooxygenase activity"/>
    <property type="evidence" value="ECO:0007669"/>
    <property type="project" value="UniProtKB-KW"/>
</dbReference>
<gene>
    <name evidence="17" type="ordered locus">Bind_2054</name>
</gene>
<evidence type="ECO:0000313" key="18">
    <source>
        <dbReference type="Proteomes" id="UP000001695"/>
    </source>
</evidence>
<evidence type="ECO:0000259" key="16">
    <source>
        <dbReference type="Pfam" id="PF08028"/>
    </source>
</evidence>
<dbReference type="Gene3D" id="2.40.110.10">
    <property type="entry name" value="Butyryl-CoA Dehydrogenase, subunit A, domain 2"/>
    <property type="match status" value="1"/>
</dbReference>
<evidence type="ECO:0000256" key="8">
    <source>
        <dbReference type="ARBA" id="ARBA00034317"/>
    </source>
</evidence>
<dbReference type="Pfam" id="PF02771">
    <property type="entry name" value="Acyl-CoA_dh_N"/>
    <property type="match status" value="1"/>
</dbReference>
<comment type="subcellular location">
    <subcellularLocation>
        <location evidence="1">Cytoplasm</location>
    </subcellularLocation>
</comment>
<dbReference type="OrthoDB" id="6184213at2"/>
<dbReference type="InterPro" id="IPR013786">
    <property type="entry name" value="AcylCoA_DH/ox_N"/>
</dbReference>
<name>B2IFB1_BEII9</name>